<evidence type="ECO:0000256" key="1">
    <source>
        <dbReference type="SAM" id="MobiDB-lite"/>
    </source>
</evidence>
<organism evidence="2 3">
    <name type="scientific">Micromonospora coerulea</name>
    <dbReference type="NCBI Taxonomy" id="47856"/>
    <lineage>
        <taxon>Bacteria</taxon>
        <taxon>Bacillati</taxon>
        <taxon>Actinomycetota</taxon>
        <taxon>Actinomycetes</taxon>
        <taxon>Micromonosporales</taxon>
        <taxon>Micromonosporaceae</taxon>
        <taxon>Micromonospora</taxon>
    </lineage>
</organism>
<dbReference type="EMBL" id="BAABGU010000075">
    <property type="protein sequence ID" value="GAA4581100.1"/>
    <property type="molecule type" value="Genomic_DNA"/>
</dbReference>
<feature type="region of interest" description="Disordered" evidence="1">
    <location>
        <begin position="42"/>
        <end position="113"/>
    </location>
</feature>
<dbReference type="Proteomes" id="UP001500307">
    <property type="component" value="Unassembled WGS sequence"/>
</dbReference>
<proteinExistence type="predicted"/>
<feature type="compositionally biased region" description="Basic and acidic residues" evidence="1">
    <location>
        <begin position="53"/>
        <end position="70"/>
    </location>
</feature>
<reference evidence="3" key="1">
    <citation type="journal article" date="2019" name="Int. J. Syst. Evol. Microbiol.">
        <title>The Global Catalogue of Microorganisms (GCM) 10K type strain sequencing project: providing services to taxonomists for standard genome sequencing and annotation.</title>
        <authorList>
            <consortium name="The Broad Institute Genomics Platform"/>
            <consortium name="The Broad Institute Genome Sequencing Center for Infectious Disease"/>
            <person name="Wu L."/>
            <person name="Ma J."/>
        </authorList>
    </citation>
    <scope>NUCLEOTIDE SEQUENCE [LARGE SCALE GENOMIC DNA]</scope>
    <source>
        <strain evidence="3">JCM 3175</strain>
    </source>
</reference>
<protein>
    <submittedName>
        <fullName evidence="2">Uncharacterized protein</fullName>
    </submittedName>
</protein>
<sequence length="138" mass="15383">MHGQAVAKNVGVPGQNELRHQLAELTERDVRADVDHRHLGQWIGEITGPAGDDDGRRPTPAEIPQYRRSDLVGPGVNDDSGQRIPADRDIVPRQTPGDGGVEQLDRGRRPRRAEQTFLQQATHRQVLRLRLARRTAPS</sequence>
<accession>A0ABP8T3X1</accession>
<name>A0ABP8T3X1_9ACTN</name>
<evidence type="ECO:0000313" key="2">
    <source>
        <dbReference type="EMBL" id="GAA4581100.1"/>
    </source>
</evidence>
<comment type="caution">
    <text evidence="2">The sequence shown here is derived from an EMBL/GenBank/DDBJ whole genome shotgun (WGS) entry which is preliminary data.</text>
</comment>
<evidence type="ECO:0000313" key="3">
    <source>
        <dbReference type="Proteomes" id="UP001500307"/>
    </source>
</evidence>
<keyword evidence="3" id="KW-1185">Reference proteome</keyword>
<gene>
    <name evidence="2" type="ORF">GCM10023176_61550</name>
</gene>